<name>A0A1B6IGB1_9HEMI</name>
<feature type="compositionally biased region" description="Gly residues" evidence="1">
    <location>
        <begin position="1"/>
        <end position="11"/>
    </location>
</feature>
<accession>A0A1B6IGB1</accession>
<gene>
    <name evidence="2" type="ORF">g.3034</name>
</gene>
<sequence>DRPTGLQGGTYTGQCSSGTIQDSRRVEGKVLWQVKKEDDMLMPRKLKIILRKPTHDMPKLILGKNKHALENKKGVFNMIPLEIPTPSHTQIKQEPDDRPTGLQGPTSSQHCSTDVTQDSRKVQDKDP</sequence>
<feature type="non-terminal residue" evidence="2">
    <location>
        <position position="127"/>
    </location>
</feature>
<feature type="region of interest" description="Disordered" evidence="1">
    <location>
        <begin position="80"/>
        <end position="127"/>
    </location>
</feature>
<organism evidence="2">
    <name type="scientific">Homalodisca liturata</name>
    <dbReference type="NCBI Taxonomy" id="320908"/>
    <lineage>
        <taxon>Eukaryota</taxon>
        <taxon>Metazoa</taxon>
        <taxon>Ecdysozoa</taxon>
        <taxon>Arthropoda</taxon>
        <taxon>Hexapoda</taxon>
        <taxon>Insecta</taxon>
        <taxon>Pterygota</taxon>
        <taxon>Neoptera</taxon>
        <taxon>Paraneoptera</taxon>
        <taxon>Hemiptera</taxon>
        <taxon>Auchenorrhyncha</taxon>
        <taxon>Membracoidea</taxon>
        <taxon>Cicadellidae</taxon>
        <taxon>Cicadellinae</taxon>
        <taxon>Proconiini</taxon>
        <taxon>Homalodisca</taxon>
    </lineage>
</organism>
<reference evidence="2" key="1">
    <citation type="submission" date="2015-11" db="EMBL/GenBank/DDBJ databases">
        <title>De novo transcriptome assembly of four potential Pierce s Disease insect vectors from Arizona vineyards.</title>
        <authorList>
            <person name="Tassone E.E."/>
        </authorList>
    </citation>
    <scope>NUCLEOTIDE SEQUENCE</scope>
</reference>
<feature type="non-terminal residue" evidence="2">
    <location>
        <position position="1"/>
    </location>
</feature>
<proteinExistence type="predicted"/>
<protein>
    <submittedName>
        <fullName evidence="2">Uncharacterized protein</fullName>
    </submittedName>
</protein>
<feature type="compositionally biased region" description="Basic and acidic residues" evidence="1">
    <location>
        <begin position="117"/>
        <end position="127"/>
    </location>
</feature>
<feature type="compositionally biased region" description="Polar residues" evidence="1">
    <location>
        <begin position="103"/>
        <end position="116"/>
    </location>
</feature>
<feature type="compositionally biased region" description="Polar residues" evidence="1">
    <location>
        <begin position="12"/>
        <end position="21"/>
    </location>
</feature>
<dbReference type="AlphaFoldDB" id="A0A1B6IGB1"/>
<dbReference type="EMBL" id="GECU01021745">
    <property type="protein sequence ID" value="JAS85961.1"/>
    <property type="molecule type" value="Transcribed_RNA"/>
</dbReference>
<evidence type="ECO:0000313" key="2">
    <source>
        <dbReference type="EMBL" id="JAS85961.1"/>
    </source>
</evidence>
<evidence type="ECO:0000256" key="1">
    <source>
        <dbReference type="SAM" id="MobiDB-lite"/>
    </source>
</evidence>
<feature type="region of interest" description="Disordered" evidence="1">
    <location>
        <begin position="1"/>
        <end position="22"/>
    </location>
</feature>